<dbReference type="Proteomes" id="UP000533476">
    <property type="component" value="Unassembled WGS sequence"/>
</dbReference>
<gene>
    <name evidence="2" type="ORF">HIJ39_13860</name>
</gene>
<feature type="transmembrane region" description="Helical" evidence="1">
    <location>
        <begin position="91"/>
        <end position="111"/>
    </location>
</feature>
<dbReference type="EMBL" id="JABBVZ010000051">
    <property type="protein sequence ID" value="NMP23427.1"/>
    <property type="molecule type" value="Genomic_DNA"/>
</dbReference>
<accession>A0A7Y0L500</accession>
<feature type="transmembrane region" description="Helical" evidence="1">
    <location>
        <begin position="45"/>
        <end position="65"/>
    </location>
</feature>
<evidence type="ECO:0000313" key="2">
    <source>
        <dbReference type="EMBL" id="NMP23427.1"/>
    </source>
</evidence>
<evidence type="ECO:0000256" key="1">
    <source>
        <dbReference type="SAM" id="Phobius"/>
    </source>
</evidence>
<name>A0A7Y0L500_9FIRM</name>
<protein>
    <submittedName>
        <fullName evidence="2">Uncharacterized protein</fullName>
    </submittedName>
</protein>
<sequence>MGVSPGRGFFVTLFVFILPLLVETASHVVRHYSDRALRTWYKGQLVVLAVWSIVALFGMAGAYGIQVRGHARLIVISGLVGFLRGHAFDFYWLYGIEYISVLVALAGSWMIRPKKLTVPNKSGKNVSRGGGGS</sequence>
<keyword evidence="1" id="KW-0472">Membrane</keyword>
<reference evidence="2 3" key="1">
    <citation type="submission" date="2020-04" db="EMBL/GenBank/DDBJ databases">
        <authorList>
            <person name="Zhang R."/>
            <person name="Schippers A."/>
        </authorList>
    </citation>
    <scope>NUCLEOTIDE SEQUENCE [LARGE SCALE GENOMIC DNA]</scope>
    <source>
        <strain evidence="2 3">DSM 109850</strain>
    </source>
</reference>
<organism evidence="2 3">
    <name type="scientific">Sulfobacillus harzensis</name>
    <dbReference type="NCBI Taxonomy" id="2729629"/>
    <lineage>
        <taxon>Bacteria</taxon>
        <taxon>Bacillati</taxon>
        <taxon>Bacillota</taxon>
        <taxon>Clostridia</taxon>
        <taxon>Eubacteriales</taxon>
        <taxon>Clostridiales Family XVII. Incertae Sedis</taxon>
        <taxon>Sulfobacillus</taxon>
    </lineage>
</organism>
<comment type="caution">
    <text evidence="2">The sequence shown here is derived from an EMBL/GenBank/DDBJ whole genome shotgun (WGS) entry which is preliminary data.</text>
</comment>
<keyword evidence="3" id="KW-1185">Reference proteome</keyword>
<dbReference type="RefSeq" id="WP_169100698.1">
    <property type="nucleotide sequence ID" value="NZ_JABBVZ010000051.1"/>
</dbReference>
<keyword evidence="1" id="KW-1133">Transmembrane helix</keyword>
<feature type="transmembrane region" description="Helical" evidence="1">
    <location>
        <begin position="6"/>
        <end position="25"/>
    </location>
</feature>
<keyword evidence="1" id="KW-0812">Transmembrane</keyword>
<dbReference type="AlphaFoldDB" id="A0A7Y0L500"/>
<proteinExistence type="predicted"/>
<evidence type="ECO:0000313" key="3">
    <source>
        <dbReference type="Proteomes" id="UP000533476"/>
    </source>
</evidence>